<dbReference type="Proteomes" id="UP001419268">
    <property type="component" value="Unassembled WGS sequence"/>
</dbReference>
<dbReference type="EMBL" id="JBBNAG010000010">
    <property type="protein sequence ID" value="KAK9100170.1"/>
    <property type="molecule type" value="Genomic_DNA"/>
</dbReference>
<dbReference type="AlphaFoldDB" id="A0AAP0HXN0"/>
<protein>
    <submittedName>
        <fullName evidence="1">Uncharacterized protein</fullName>
    </submittedName>
</protein>
<keyword evidence="2" id="KW-1185">Reference proteome</keyword>
<gene>
    <name evidence="1" type="ORF">Scep_023600</name>
</gene>
<sequence length="99" mass="11410">MWEVAPLSPYQDRPPISSTTERWIFPMFQEPCDVAYVIKKDIKEQHVPIKIVIESLLGRTDAAFVVQRDITKKIVQPELNLPIKTNSLFCILFVHGLSM</sequence>
<evidence type="ECO:0000313" key="1">
    <source>
        <dbReference type="EMBL" id="KAK9100170.1"/>
    </source>
</evidence>
<reference evidence="1 2" key="1">
    <citation type="submission" date="2024-01" db="EMBL/GenBank/DDBJ databases">
        <title>Genome assemblies of Stephania.</title>
        <authorList>
            <person name="Yang L."/>
        </authorList>
    </citation>
    <scope>NUCLEOTIDE SEQUENCE [LARGE SCALE GENOMIC DNA]</scope>
    <source>
        <strain evidence="1">JXDWG</strain>
        <tissue evidence="1">Leaf</tissue>
    </source>
</reference>
<accession>A0AAP0HXN0</accession>
<name>A0AAP0HXN0_9MAGN</name>
<proteinExistence type="predicted"/>
<comment type="caution">
    <text evidence="1">The sequence shown here is derived from an EMBL/GenBank/DDBJ whole genome shotgun (WGS) entry which is preliminary data.</text>
</comment>
<evidence type="ECO:0000313" key="2">
    <source>
        <dbReference type="Proteomes" id="UP001419268"/>
    </source>
</evidence>
<organism evidence="1 2">
    <name type="scientific">Stephania cephalantha</name>
    <dbReference type="NCBI Taxonomy" id="152367"/>
    <lineage>
        <taxon>Eukaryota</taxon>
        <taxon>Viridiplantae</taxon>
        <taxon>Streptophyta</taxon>
        <taxon>Embryophyta</taxon>
        <taxon>Tracheophyta</taxon>
        <taxon>Spermatophyta</taxon>
        <taxon>Magnoliopsida</taxon>
        <taxon>Ranunculales</taxon>
        <taxon>Menispermaceae</taxon>
        <taxon>Menispermoideae</taxon>
        <taxon>Cissampelideae</taxon>
        <taxon>Stephania</taxon>
    </lineage>
</organism>